<dbReference type="EMBL" id="GEDG01022841">
    <property type="protein sequence ID" value="JAP17190.1"/>
    <property type="molecule type" value="Transcribed_RNA"/>
</dbReference>
<protein>
    <submittedName>
        <fullName evidence="1">Putative ovule protein</fullName>
    </submittedName>
</protein>
<name>A0A0V0HCI2_SOLCH</name>
<accession>A0A0V0HCI2</accession>
<organism evidence="1">
    <name type="scientific">Solanum chacoense</name>
    <name type="common">Chaco potato</name>
    <dbReference type="NCBI Taxonomy" id="4108"/>
    <lineage>
        <taxon>Eukaryota</taxon>
        <taxon>Viridiplantae</taxon>
        <taxon>Streptophyta</taxon>
        <taxon>Embryophyta</taxon>
        <taxon>Tracheophyta</taxon>
        <taxon>Spermatophyta</taxon>
        <taxon>Magnoliopsida</taxon>
        <taxon>eudicotyledons</taxon>
        <taxon>Gunneridae</taxon>
        <taxon>Pentapetalae</taxon>
        <taxon>asterids</taxon>
        <taxon>lamiids</taxon>
        <taxon>Solanales</taxon>
        <taxon>Solanaceae</taxon>
        <taxon>Solanoideae</taxon>
        <taxon>Solaneae</taxon>
        <taxon>Solanum</taxon>
    </lineage>
</organism>
<sequence>MVCCIGVLSFPYKRETCFHMRFLISLTSSSTQTFILAEILFLNWGRPHTESHTELLKSKTTF</sequence>
<dbReference type="AlphaFoldDB" id="A0A0V0HCI2"/>
<evidence type="ECO:0000313" key="1">
    <source>
        <dbReference type="EMBL" id="JAP17190.1"/>
    </source>
</evidence>
<proteinExistence type="predicted"/>
<reference evidence="1" key="1">
    <citation type="submission" date="2015-12" db="EMBL/GenBank/DDBJ databases">
        <title>Gene expression during late stages of embryo sac development: a critical building block for successful pollen-pistil interactions.</title>
        <authorList>
            <person name="Liu Y."/>
            <person name="Joly V."/>
            <person name="Sabar M."/>
            <person name="Matton D.P."/>
        </authorList>
    </citation>
    <scope>NUCLEOTIDE SEQUENCE</scope>
</reference>